<evidence type="ECO:0000259" key="7">
    <source>
        <dbReference type="Pfam" id="PF00884"/>
    </source>
</evidence>
<name>A0A1B0CYF3_PHLPP</name>
<keyword evidence="3" id="KW-0479">Metal-binding</keyword>
<evidence type="ECO:0000256" key="2">
    <source>
        <dbReference type="ARBA" id="ARBA00008779"/>
    </source>
</evidence>
<dbReference type="InterPro" id="IPR047115">
    <property type="entry name" value="ARSB"/>
</dbReference>
<dbReference type="EMBL" id="AJVK01000116">
    <property type="status" value="NOT_ANNOTATED_CDS"/>
    <property type="molecule type" value="Genomic_DNA"/>
</dbReference>
<dbReference type="EnsemblMetazoa" id="PPAI000027-RA">
    <property type="protein sequence ID" value="PPAI000027-PA"/>
    <property type="gene ID" value="PPAI000027"/>
</dbReference>
<keyword evidence="4" id="KW-0378">Hydrolase</keyword>
<evidence type="ECO:0000256" key="5">
    <source>
        <dbReference type="ARBA" id="ARBA00022837"/>
    </source>
</evidence>
<evidence type="ECO:0000256" key="6">
    <source>
        <dbReference type="ARBA" id="ARBA00023180"/>
    </source>
</evidence>
<keyword evidence="6" id="KW-0325">Glycoprotein</keyword>
<organism evidence="8 9">
    <name type="scientific">Phlebotomus papatasi</name>
    <name type="common">Sandfly</name>
    <dbReference type="NCBI Taxonomy" id="29031"/>
    <lineage>
        <taxon>Eukaryota</taxon>
        <taxon>Metazoa</taxon>
        <taxon>Ecdysozoa</taxon>
        <taxon>Arthropoda</taxon>
        <taxon>Hexapoda</taxon>
        <taxon>Insecta</taxon>
        <taxon>Pterygota</taxon>
        <taxon>Neoptera</taxon>
        <taxon>Endopterygota</taxon>
        <taxon>Diptera</taxon>
        <taxon>Nematocera</taxon>
        <taxon>Psychodoidea</taxon>
        <taxon>Psychodidae</taxon>
        <taxon>Phlebotomus</taxon>
        <taxon>Phlebotomus</taxon>
    </lineage>
</organism>
<reference evidence="8" key="1">
    <citation type="submission" date="2022-08" db="UniProtKB">
        <authorList>
            <consortium name="EnsemblMetazoa"/>
        </authorList>
    </citation>
    <scope>IDENTIFICATION</scope>
    <source>
        <strain evidence="8">Israel</strain>
    </source>
</reference>
<sequence length="289" mass="32334">MDQNYPDLETDPEKPPPNIVIIMASDLGFNDVSFHGSNQFYTPNIDSLGYQGLILNNYYSPSVCSGSTASFFTGKYPSRLGLQAAPLQNDESSGLGQMEKLMPEYFREGGYKTVLVGKWHLGFHQKVLTPLERGFDQHFGPWGARINYLDHSHRMPGGSKGLDMRNGTEVWKEARGTYATNLFSEKAIEIVKEHNFEDQPLFLVLSHIAPGTNGDGDLQARDANRRGFKPPPSRAEPFLRAAAAEKYNITNANLAAAADCFQFSSRRRRLGSIFQTAAADWFDYSSRRH</sequence>
<dbReference type="PANTHER" id="PTHR10342:SF264">
    <property type="entry name" value="MIP05773P-RELATED"/>
    <property type="match status" value="1"/>
</dbReference>
<dbReference type="SUPFAM" id="SSF53649">
    <property type="entry name" value="Alkaline phosphatase-like"/>
    <property type="match status" value="1"/>
</dbReference>
<dbReference type="GO" id="GO:0008484">
    <property type="term" value="F:sulfuric ester hydrolase activity"/>
    <property type="evidence" value="ECO:0007669"/>
    <property type="project" value="InterPro"/>
</dbReference>
<dbReference type="InterPro" id="IPR024607">
    <property type="entry name" value="Sulfatase_CS"/>
</dbReference>
<evidence type="ECO:0000256" key="1">
    <source>
        <dbReference type="ARBA" id="ARBA00001913"/>
    </source>
</evidence>
<dbReference type="PANTHER" id="PTHR10342">
    <property type="entry name" value="ARYLSULFATASE"/>
    <property type="match status" value="1"/>
</dbReference>
<accession>A0A1B0CYF3</accession>
<protein>
    <recommendedName>
        <fullName evidence="7">Sulfatase N-terminal domain-containing protein</fullName>
    </recommendedName>
</protein>
<evidence type="ECO:0000256" key="3">
    <source>
        <dbReference type="ARBA" id="ARBA00022723"/>
    </source>
</evidence>
<evidence type="ECO:0000256" key="4">
    <source>
        <dbReference type="ARBA" id="ARBA00022801"/>
    </source>
</evidence>
<proteinExistence type="inferred from homology"/>
<dbReference type="VEuPathDB" id="VectorBase:PPAI000027"/>
<dbReference type="InterPro" id="IPR017850">
    <property type="entry name" value="Alkaline_phosphatase_core_sf"/>
</dbReference>
<dbReference type="EMBL" id="AJVK01000117">
    <property type="status" value="NOT_ANNOTATED_CDS"/>
    <property type="molecule type" value="Genomic_DNA"/>
</dbReference>
<evidence type="ECO:0000313" key="8">
    <source>
        <dbReference type="EnsemblMetazoa" id="PPAI000027-PA"/>
    </source>
</evidence>
<dbReference type="Proteomes" id="UP000092462">
    <property type="component" value="Unassembled WGS sequence"/>
</dbReference>
<dbReference type="GO" id="GO:0046872">
    <property type="term" value="F:metal ion binding"/>
    <property type="evidence" value="ECO:0007669"/>
    <property type="project" value="UniProtKB-KW"/>
</dbReference>
<comment type="cofactor">
    <cofactor evidence="1">
        <name>Ca(2+)</name>
        <dbReference type="ChEBI" id="CHEBI:29108"/>
    </cofactor>
</comment>
<feature type="domain" description="Sulfatase N-terminal" evidence="7">
    <location>
        <begin position="17"/>
        <end position="212"/>
    </location>
</feature>
<dbReference type="InterPro" id="IPR000917">
    <property type="entry name" value="Sulfatase_N"/>
</dbReference>
<dbReference type="VEuPathDB" id="VectorBase:PPAPM1_011909"/>
<dbReference type="Pfam" id="PF00884">
    <property type="entry name" value="Sulfatase"/>
    <property type="match status" value="1"/>
</dbReference>
<keyword evidence="5" id="KW-0106">Calcium</keyword>
<dbReference type="AlphaFoldDB" id="A0A1B0CYF3"/>
<comment type="similarity">
    <text evidence="2">Belongs to the sulfatase family.</text>
</comment>
<dbReference type="Gene3D" id="3.40.720.10">
    <property type="entry name" value="Alkaline Phosphatase, subunit A"/>
    <property type="match status" value="1"/>
</dbReference>
<evidence type="ECO:0000313" key="9">
    <source>
        <dbReference type="Proteomes" id="UP000092462"/>
    </source>
</evidence>
<keyword evidence="9" id="KW-1185">Reference proteome</keyword>
<dbReference type="PROSITE" id="PS00149">
    <property type="entry name" value="SULFATASE_2"/>
    <property type="match status" value="1"/>
</dbReference>